<evidence type="ECO:0000313" key="3">
    <source>
        <dbReference type="EMBL" id="PWN92183.1"/>
    </source>
</evidence>
<accession>A0A316YVV5</accession>
<name>A0A316YVV5_9BASI</name>
<reference evidence="3 4" key="1">
    <citation type="journal article" date="2018" name="Mol. Biol. Evol.">
        <title>Broad Genomic Sampling Reveals a Smut Pathogenic Ancestry of the Fungal Clade Ustilaginomycotina.</title>
        <authorList>
            <person name="Kijpornyongpan T."/>
            <person name="Mondo S.J."/>
            <person name="Barry K."/>
            <person name="Sandor L."/>
            <person name="Lee J."/>
            <person name="Lipzen A."/>
            <person name="Pangilinan J."/>
            <person name="LaButti K."/>
            <person name="Hainaut M."/>
            <person name="Henrissat B."/>
            <person name="Grigoriev I.V."/>
            <person name="Spatafora J.W."/>
            <person name="Aime M.C."/>
        </authorList>
    </citation>
    <scope>NUCLEOTIDE SEQUENCE [LARGE SCALE GENOMIC DNA]</scope>
    <source>
        <strain evidence="3 4">MCA 4198</strain>
    </source>
</reference>
<gene>
    <name evidence="3" type="ORF">FA10DRAFT_86326</name>
</gene>
<feature type="compositionally biased region" description="Basic and acidic residues" evidence="2">
    <location>
        <begin position="131"/>
        <end position="142"/>
    </location>
</feature>
<dbReference type="GeneID" id="37047663"/>
<proteinExistence type="predicted"/>
<keyword evidence="1" id="KW-0175">Coiled coil</keyword>
<dbReference type="InParanoid" id="A0A316YVV5"/>
<dbReference type="EMBL" id="KZ819635">
    <property type="protein sequence ID" value="PWN92183.1"/>
    <property type="molecule type" value="Genomic_DNA"/>
</dbReference>
<feature type="region of interest" description="Disordered" evidence="2">
    <location>
        <begin position="128"/>
        <end position="159"/>
    </location>
</feature>
<protein>
    <submittedName>
        <fullName evidence="3">Uncharacterized protein</fullName>
    </submittedName>
</protein>
<evidence type="ECO:0000256" key="2">
    <source>
        <dbReference type="SAM" id="MobiDB-lite"/>
    </source>
</evidence>
<sequence length="171" mass="19450">MVLSMAASASALANRQEDARALLEEAAKYEGKISNRQNQEVTAQAMNALVIYYLARFRYERCGRDEDGQQLAEYALDRASEHFLNSDNDLQVVSSGENRSFVLKYLSAWHRIVDLLYRTWCNAARTSPCPEGRERRNVEKGRRSGRQIPPRKYYNPGSVGQQIEVARSVTS</sequence>
<dbReference type="AlphaFoldDB" id="A0A316YVV5"/>
<organism evidence="3 4">
    <name type="scientific">Acaromyces ingoldii</name>
    <dbReference type="NCBI Taxonomy" id="215250"/>
    <lineage>
        <taxon>Eukaryota</taxon>
        <taxon>Fungi</taxon>
        <taxon>Dikarya</taxon>
        <taxon>Basidiomycota</taxon>
        <taxon>Ustilaginomycotina</taxon>
        <taxon>Exobasidiomycetes</taxon>
        <taxon>Exobasidiales</taxon>
        <taxon>Cryptobasidiaceae</taxon>
        <taxon>Acaromyces</taxon>
    </lineage>
</organism>
<evidence type="ECO:0000313" key="4">
    <source>
        <dbReference type="Proteomes" id="UP000245768"/>
    </source>
</evidence>
<dbReference type="Proteomes" id="UP000245768">
    <property type="component" value="Unassembled WGS sequence"/>
</dbReference>
<evidence type="ECO:0000256" key="1">
    <source>
        <dbReference type="SAM" id="Coils"/>
    </source>
</evidence>
<dbReference type="RefSeq" id="XP_025379381.1">
    <property type="nucleotide sequence ID" value="XM_025525747.1"/>
</dbReference>
<feature type="coiled-coil region" evidence="1">
    <location>
        <begin position="12"/>
        <end position="39"/>
    </location>
</feature>
<keyword evidence="4" id="KW-1185">Reference proteome</keyword>